<dbReference type="GO" id="GO:0009507">
    <property type="term" value="C:chloroplast"/>
    <property type="evidence" value="ECO:0000318"/>
    <property type="project" value="GO_Central"/>
</dbReference>
<evidence type="ECO:0000256" key="6">
    <source>
        <dbReference type="SAM" id="MobiDB-lite"/>
    </source>
</evidence>
<feature type="region of interest" description="Disordered" evidence="6">
    <location>
        <begin position="1"/>
        <end position="20"/>
    </location>
</feature>
<evidence type="ECO:0000256" key="5">
    <source>
        <dbReference type="ARBA" id="ARBA00029440"/>
    </source>
</evidence>
<proteinExistence type="predicted"/>
<accession>A0A0K9NK47</accession>
<evidence type="ECO:0000313" key="8">
    <source>
        <dbReference type="EMBL" id="KMZ57121.1"/>
    </source>
</evidence>
<keyword evidence="9" id="KW-1185">Reference proteome</keyword>
<dbReference type="OMA" id="LFRALWH"/>
<evidence type="ECO:0000256" key="3">
    <source>
        <dbReference type="ARBA" id="ARBA00023222"/>
    </source>
</evidence>
<dbReference type="PANTHER" id="PTHR21022">
    <property type="entry name" value="PREPHENATE DEHYDRATASE P PROTEIN"/>
    <property type="match status" value="1"/>
</dbReference>
<comment type="caution">
    <text evidence="8">The sequence shown here is derived from an EMBL/GenBank/DDBJ whole genome shotgun (WGS) entry which is preliminary data.</text>
</comment>
<dbReference type="OrthoDB" id="983542at2759"/>
<protein>
    <submittedName>
        <fullName evidence="8">Prephenate dehydratase</fullName>
    </submittedName>
</protein>
<dbReference type="AlphaFoldDB" id="A0A0K9NK47"/>
<sequence length="411" mass="45167">MALQAVASTYPTPSSTHRYKKPRTLTHHHISIKNKSRSDPIRVDAPPQISSPFHLTSEELESIINQNLTISTLEHLFSLSPSNPLPPSKTSPPSSPRRRPPVRVAYQGVRGSYCQEAATRSFSSASTSISSLLIPCGSTLESPFSALELGEADRAVVPVENSFDGPIPRNLDLLIRHSEEVKIIGEIVLPVNHCLLCLPGTNPSNIRRVVSHPQAISHCRQRLQSMENLESVEEVQNAAEFARFLADERTTDDTAVIGSEIAAEEFGLSILHSNFQDREGNYNRFLQLGRRSSFAYPSSVCTVGESWKTTVAFSLEKGASDLFKAMCAFENFGVKVCRVDHRPNRDEPMKVVKKAGSDVGVGYFNYVFVMDVEGREDEPAVRTAINQIKDISGFSSVLGSYAICESEVGSS</sequence>
<evidence type="ECO:0000256" key="4">
    <source>
        <dbReference type="ARBA" id="ARBA00023239"/>
    </source>
</evidence>
<feature type="compositionally biased region" description="Polar residues" evidence="6">
    <location>
        <begin position="1"/>
        <end position="16"/>
    </location>
</feature>
<reference evidence="9" key="1">
    <citation type="journal article" date="2016" name="Nature">
        <title>The genome of the seagrass Zostera marina reveals angiosperm adaptation to the sea.</title>
        <authorList>
            <person name="Olsen J.L."/>
            <person name="Rouze P."/>
            <person name="Verhelst B."/>
            <person name="Lin Y.-C."/>
            <person name="Bayer T."/>
            <person name="Collen J."/>
            <person name="Dattolo E."/>
            <person name="De Paoli E."/>
            <person name="Dittami S."/>
            <person name="Maumus F."/>
            <person name="Michel G."/>
            <person name="Kersting A."/>
            <person name="Lauritano C."/>
            <person name="Lohaus R."/>
            <person name="Toepel M."/>
            <person name="Tonon T."/>
            <person name="Vanneste K."/>
            <person name="Amirebrahimi M."/>
            <person name="Brakel J."/>
            <person name="Bostroem C."/>
            <person name="Chovatia M."/>
            <person name="Grimwood J."/>
            <person name="Jenkins J.W."/>
            <person name="Jueterbock A."/>
            <person name="Mraz A."/>
            <person name="Stam W.T."/>
            <person name="Tice H."/>
            <person name="Bornberg-Bauer E."/>
            <person name="Green P.J."/>
            <person name="Pearson G.A."/>
            <person name="Procaccini G."/>
            <person name="Duarte C.M."/>
            <person name="Schmutz J."/>
            <person name="Reusch T.B.H."/>
            <person name="Van de Peer Y."/>
        </authorList>
    </citation>
    <scope>NUCLEOTIDE SEQUENCE [LARGE SCALE GENOMIC DNA]</scope>
    <source>
        <strain evidence="9">cv. Finnish</strain>
    </source>
</reference>
<dbReference type="GO" id="GO:0004664">
    <property type="term" value="F:prephenate dehydratase activity"/>
    <property type="evidence" value="ECO:0000318"/>
    <property type="project" value="GO_Central"/>
</dbReference>
<feature type="compositionally biased region" description="Pro residues" evidence="6">
    <location>
        <begin position="83"/>
        <end position="95"/>
    </location>
</feature>
<dbReference type="PROSITE" id="PS51171">
    <property type="entry name" value="PREPHENATE_DEHYDR_3"/>
    <property type="match status" value="1"/>
</dbReference>
<evidence type="ECO:0000313" key="9">
    <source>
        <dbReference type="Proteomes" id="UP000036987"/>
    </source>
</evidence>
<dbReference type="GO" id="GO:0005737">
    <property type="term" value="C:cytoplasm"/>
    <property type="evidence" value="ECO:0000318"/>
    <property type="project" value="GO_Central"/>
</dbReference>
<evidence type="ECO:0000256" key="1">
    <source>
        <dbReference type="ARBA" id="ARBA00022605"/>
    </source>
</evidence>
<dbReference type="PANTHER" id="PTHR21022:SF26">
    <property type="entry name" value="AROGENATE DEHYDRATASE_PREPHENATE DEHYDRATASE 2, CHLOROPLASTIC-LIKE"/>
    <property type="match status" value="1"/>
</dbReference>
<dbReference type="STRING" id="29655.A0A0K9NK47"/>
<dbReference type="Gene3D" id="3.30.70.260">
    <property type="match status" value="1"/>
</dbReference>
<feature type="region of interest" description="Disordered" evidence="6">
    <location>
        <begin position="79"/>
        <end position="101"/>
    </location>
</feature>
<keyword evidence="2" id="KW-0057">Aromatic amino acid biosynthesis</keyword>
<dbReference type="GO" id="GO:0047769">
    <property type="term" value="F:arogenate dehydratase activity"/>
    <property type="evidence" value="ECO:0000318"/>
    <property type="project" value="GO_Central"/>
</dbReference>
<dbReference type="SUPFAM" id="SSF55021">
    <property type="entry name" value="ACT-like"/>
    <property type="match status" value="1"/>
</dbReference>
<dbReference type="Proteomes" id="UP000036987">
    <property type="component" value="Unassembled WGS sequence"/>
</dbReference>
<comment type="pathway">
    <text evidence="5">Amino-acid biosynthesis.</text>
</comment>
<dbReference type="InterPro" id="IPR001086">
    <property type="entry name" value="Preph_deHydtase"/>
</dbReference>
<organism evidence="8 9">
    <name type="scientific">Zostera marina</name>
    <name type="common">Eelgrass</name>
    <dbReference type="NCBI Taxonomy" id="29655"/>
    <lineage>
        <taxon>Eukaryota</taxon>
        <taxon>Viridiplantae</taxon>
        <taxon>Streptophyta</taxon>
        <taxon>Embryophyta</taxon>
        <taxon>Tracheophyta</taxon>
        <taxon>Spermatophyta</taxon>
        <taxon>Magnoliopsida</taxon>
        <taxon>Liliopsida</taxon>
        <taxon>Zosteraceae</taxon>
        <taxon>Zostera</taxon>
    </lineage>
</organism>
<dbReference type="GO" id="GO:0009094">
    <property type="term" value="P:L-phenylalanine biosynthetic process"/>
    <property type="evidence" value="ECO:0000318"/>
    <property type="project" value="GO_Central"/>
</dbReference>
<dbReference type="CDD" id="cd04905">
    <property type="entry name" value="ACT_CM-PDT"/>
    <property type="match status" value="1"/>
</dbReference>
<evidence type="ECO:0000259" key="7">
    <source>
        <dbReference type="PROSITE" id="PS51171"/>
    </source>
</evidence>
<gene>
    <name evidence="8" type="ORF">ZOSMA_89G00740</name>
</gene>
<keyword evidence="4" id="KW-0456">Lyase</keyword>
<evidence type="ECO:0000256" key="2">
    <source>
        <dbReference type="ARBA" id="ARBA00023141"/>
    </source>
</evidence>
<dbReference type="Gene3D" id="3.40.190.10">
    <property type="entry name" value="Periplasmic binding protein-like II"/>
    <property type="match status" value="2"/>
</dbReference>
<keyword evidence="1" id="KW-0028">Amino-acid biosynthesis</keyword>
<dbReference type="Pfam" id="PF00800">
    <property type="entry name" value="PDT"/>
    <property type="match status" value="1"/>
</dbReference>
<dbReference type="SUPFAM" id="SSF53850">
    <property type="entry name" value="Periplasmic binding protein-like II"/>
    <property type="match status" value="1"/>
</dbReference>
<dbReference type="CDD" id="cd13631">
    <property type="entry name" value="PBP2_Ct-PDT_like"/>
    <property type="match status" value="1"/>
</dbReference>
<dbReference type="EMBL" id="LFYR01002109">
    <property type="protein sequence ID" value="KMZ57121.1"/>
    <property type="molecule type" value="Genomic_DNA"/>
</dbReference>
<feature type="domain" description="Prephenate dehydratase" evidence="7">
    <location>
        <begin position="103"/>
        <end position="290"/>
    </location>
</feature>
<keyword evidence="3" id="KW-0584">Phenylalanine biosynthesis</keyword>
<name>A0A0K9NK47_ZOSMR</name>
<dbReference type="InterPro" id="IPR045865">
    <property type="entry name" value="ACT-like_dom_sf"/>
</dbReference>